<proteinExistence type="predicted"/>
<evidence type="ECO:0000259" key="2">
    <source>
        <dbReference type="Pfam" id="PF03781"/>
    </source>
</evidence>
<feature type="compositionally biased region" description="Basic and acidic residues" evidence="1">
    <location>
        <begin position="139"/>
        <end position="151"/>
    </location>
</feature>
<gene>
    <name evidence="3" type="ORF">SAMN06297382_0523</name>
</gene>
<evidence type="ECO:0000313" key="4">
    <source>
        <dbReference type="Proteomes" id="UP000198346"/>
    </source>
</evidence>
<feature type="compositionally biased region" description="Acidic residues" evidence="1">
    <location>
        <begin position="306"/>
        <end position="322"/>
    </location>
</feature>
<keyword evidence="4" id="KW-1185">Reference proteome</keyword>
<dbReference type="GO" id="GO:0120147">
    <property type="term" value="F:formylglycine-generating oxidase activity"/>
    <property type="evidence" value="ECO:0007669"/>
    <property type="project" value="TreeGrafter"/>
</dbReference>
<organism evidence="3 4">
    <name type="scientific">Amphiplicatus metriothermophilus</name>
    <dbReference type="NCBI Taxonomy" id="1519374"/>
    <lineage>
        <taxon>Bacteria</taxon>
        <taxon>Pseudomonadati</taxon>
        <taxon>Pseudomonadota</taxon>
        <taxon>Alphaproteobacteria</taxon>
        <taxon>Parvularculales</taxon>
        <taxon>Parvularculaceae</taxon>
        <taxon>Amphiplicatus</taxon>
    </lineage>
</organism>
<evidence type="ECO:0000313" key="3">
    <source>
        <dbReference type="EMBL" id="SNT68027.1"/>
    </source>
</evidence>
<dbReference type="AlphaFoldDB" id="A0A239PK62"/>
<dbReference type="InterPro" id="IPR042095">
    <property type="entry name" value="SUMF_sf"/>
</dbReference>
<evidence type="ECO:0000256" key="1">
    <source>
        <dbReference type="SAM" id="MobiDB-lite"/>
    </source>
</evidence>
<dbReference type="EMBL" id="FZQA01000001">
    <property type="protein sequence ID" value="SNT68027.1"/>
    <property type="molecule type" value="Genomic_DNA"/>
</dbReference>
<dbReference type="InterPro" id="IPR005532">
    <property type="entry name" value="SUMF_dom"/>
</dbReference>
<accession>A0A239PK62</accession>
<dbReference type="PANTHER" id="PTHR23150">
    <property type="entry name" value="SULFATASE MODIFYING FACTOR 1, 2"/>
    <property type="match status" value="1"/>
</dbReference>
<feature type="region of interest" description="Disordered" evidence="1">
    <location>
        <begin position="126"/>
        <end position="151"/>
    </location>
</feature>
<reference evidence="3 4" key="1">
    <citation type="submission" date="2017-07" db="EMBL/GenBank/DDBJ databases">
        <authorList>
            <person name="Sun Z.S."/>
            <person name="Albrecht U."/>
            <person name="Echele G."/>
            <person name="Lee C.C."/>
        </authorList>
    </citation>
    <scope>NUCLEOTIDE SEQUENCE [LARGE SCALE GENOMIC DNA]</scope>
    <source>
        <strain evidence="3 4">CGMCC 1.12710</strain>
    </source>
</reference>
<dbReference type="Proteomes" id="UP000198346">
    <property type="component" value="Unassembled WGS sequence"/>
</dbReference>
<feature type="compositionally biased region" description="Low complexity" evidence="1">
    <location>
        <begin position="259"/>
        <end position="268"/>
    </location>
</feature>
<dbReference type="OrthoDB" id="9768004at2"/>
<dbReference type="Gene3D" id="3.90.1580.10">
    <property type="entry name" value="paralog of FGE (formylglycine-generating enzyme)"/>
    <property type="match status" value="1"/>
</dbReference>
<dbReference type="SUPFAM" id="SSF56436">
    <property type="entry name" value="C-type lectin-like"/>
    <property type="match status" value="1"/>
</dbReference>
<dbReference type="InterPro" id="IPR051043">
    <property type="entry name" value="Sulfatase_Mod_Factor_Kinase"/>
</dbReference>
<dbReference type="Pfam" id="PF03781">
    <property type="entry name" value="FGE-sulfatase"/>
    <property type="match status" value="1"/>
</dbReference>
<protein>
    <submittedName>
        <fullName evidence="3">Formylglycine-generating enzyme, required for sulfatase activity, contains SUMF1/FGE domain</fullName>
    </submittedName>
</protein>
<dbReference type="RefSeq" id="WP_089411013.1">
    <property type="nucleotide sequence ID" value="NZ_FZQA01000001.1"/>
</dbReference>
<sequence length="591" mass="62043">MTVVRIIHAPDRRALACQAAAALAGEGYGVLRAEPAEAGALAGAAAADVVLWSPELLQWPEALEVARRAFEARRLVPAALGAFDPPEPFAALQPVDLAGWRGAADDPRWRFVLDDIALARRRAALASEPAEAETPAPPPREESRRAPARDDAGEAAFAFAEDPLAGAPAVEEAPFILPIRTIMVGVGVLALAALVALFAAPRPQAEKTRAAPQFAPAPVPDPAVPVETAPVLAFARPAEEAGAPLERPPPDVAPPPLRDAPLSVAADDGGTDDGADILPTTDEMASPDASAEKEDLPPETPSPAEAAEEEGERGEEGGASEEVAEILTPRLPPTPADDFLGVVFRDCLDCPDMAEIPGGAFRMGAPDNEPGRDESEGPARLVALAPFALSRREITRAQWAACVRDGACPPLEAEPPAWADGRARARLPAAGVSWEDARRYADWLSAKTGRAYRLPSEAEWEYAARAGRASPYAFGAAPGPGTANFDGALRALEDPEAVVRAPLPAGSYPANAFGLFDMHGNVWEWVADCWTDSHAGAPEDGRARSWDCAARALKGGSYASAPADLRAARRRGLDATARRPDAGFRVARDLP</sequence>
<feature type="region of interest" description="Disordered" evidence="1">
    <location>
        <begin position="240"/>
        <end position="322"/>
    </location>
</feature>
<feature type="compositionally biased region" description="Pro residues" evidence="1">
    <location>
        <begin position="246"/>
        <end position="258"/>
    </location>
</feature>
<feature type="domain" description="Sulfatase-modifying factor enzyme-like" evidence="2">
    <location>
        <begin position="350"/>
        <end position="588"/>
    </location>
</feature>
<dbReference type="InterPro" id="IPR016187">
    <property type="entry name" value="CTDL_fold"/>
</dbReference>
<name>A0A239PK62_9PROT</name>
<dbReference type="PANTHER" id="PTHR23150:SF35">
    <property type="entry name" value="BLL6746 PROTEIN"/>
    <property type="match status" value="1"/>
</dbReference>